<protein>
    <submittedName>
        <fullName evidence="12">Dihydrolipoyl dehydrogenase</fullName>
    </submittedName>
</protein>
<evidence type="ECO:0000313" key="13">
    <source>
        <dbReference type="Proteomes" id="UP001500866"/>
    </source>
</evidence>
<dbReference type="Proteomes" id="UP001500866">
    <property type="component" value="Unassembled WGS sequence"/>
</dbReference>
<dbReference type="SUPFAM" id="SSF55424">
    <property type="entry name" value="FAD/NAD-linked reductases, dimerisation (C-terminal) domain"/>
    <property type="match status" value="1"/>
</dbReference>
<dbReference type="InterPro" id="IPR001100">
    <property type="entry name" value="Pyr_nuc-diS_OxRdtase"/>
</dbReference>
<proteinExistence type="inferred from homology"/>
<evidence type="ECO:0000256" key="1">
    <source>
        <dbReference type="ARBA" id="ARBA00001974"/>
    </source>
</evidence>
<dbReference type="PIRSF" id="PIRSF000350">
    <property type="entry name" value="Mercury_reductase_MerA"/>
    <property type="match status" value="1"/>
</dbReference>
<keyword evidence="13" id="KW-1185">Reference proteome</keyword>
<dbReference type="PANTHER" id="PTHR22912">
    <property type="entry name" value="DISULFIDE OXIDOREDUCTASE"/>
    <property type="match status" value="1"/>
</dbReference>
<dbReference type="PRINTS" id="PR00368">
    <property type="entry name" value="FADPNR"/>
</dbReference>
<keyword evidence="8 9" id="KW-0676">Redox-active center</keyword>
<evidence type="ECO:0000313" key="12">
    <source>
        <dbReference type="EMBL" id="GAA0590247.1"/>
    </source>
</evidence>
<evidence type="ECO:0000256" key="9">
    <source>
        <dbReference type="RuleBase" id="RU003691"/>
    </source>
</evidence>
<evidence type="ECO:0000256" key="8">
    <source>
        <dbReference type="ARBA" id="ARBA00023284"/>
    </source>
</evidence>
<evidence type="ECO:0000256" key="2">
    <source>
        <dbReference type="ARBA" id="ARBA00007532"/>
    </source>
</evidence>
<dbReference type="SUPFAM" id="SSF51905">
    <property type="entry name" value="FAD/NAD(P)-binding domain"/>
    <property type="match status" value="1"/>
</dbReference>
<keyword evidence="6" id="KW-0520">NAD</keyword>
<evidence type="ECO:0000256" key="7">
    <source>
        <dbReference type="ARBA" id="ARBA00023157"/>
    </source>
</evidence>
<name>A0ABP3QJ56_9BACI</name>
<reference evidence="13" key="1">
    <citation type="journal article" date="2019" name="Int. J. Syst. Evol. Microbiol.">
        <title>The Global Catalogue of Microorganisms (GCM) 10K type strain sequencing project: providing services to taxonomists for standard genome sequencing and annotation.</title>
        <authorList>
            <consortium name="The Broad Institute Genomics Platform"/>
            <consortium name="The Broad Institute Genome Sequencing Center for Infectious Disease"/>
            <person name="Wu L."/>
            <person name="Ma J."/>
        </authorList>
    </citation>
    <scope>NUCLEOTIDE SEQUENCE [LARGE SCALE GENOMIC DNA]</scope>
    <source>
        <strain evidence="13">JCM 15395</strain>
    </source>
</reference>
<comment type="caution">
    <text evidence="12">The sequence shown here is derived from an EMBL/GenBank/DDBJ whole genome shotgun (WGS) entry which is preliminary data.</text>
</comment>
<dbReference type="InterPro" id="IPR012999">
    <property type="entry name" value="Pyr_OxRdtase_I_AS"/>
</dbReference>
<evidence type="ECO:0000259" key="10">
    <source>
        <dbReference type="Pfam" id="PF02852"/>
    </source>
</evidence>
<dbReference type="InterPro" id="IPR004099">
    <property type="entry name" value="Pyr_nucl-diS_OxRdtase_dimer"/>
</dbReference>
<evidence type="ECO:0000256" key="5">
    <source>
        <dbReference type="ARBA" id="ARBA00023002"/>
    </source>
</evidence>
<dbReference type="PRINTS" id="PR00411">
    <property type="entry name" value="PNDRDTASEI"/>
</dbReference>
<keyword evidence="4 9" id="KW-0274">FAD</keyword>
<feature type="domain" description="Pyridine nucleotide-disulphide oxidoreductase dimerisation" evidence="10">
    <location>
        <begin position="343"/>
        <end position="451"/>
    </location>
</feature>
<comment type="similarity">
    <text evidence="2 9">Belongs to the class-I pyridine nucleotide-disulfide oxidoreductase family.</text>
</comment>
<comment type="cofactor">
    <cofactor evidence="1">
        <name>FAD</name>
        <dbReference type="ChEBI" id="CHEBI:57692"/>
    </cofactor>
</comment>
<organism evidence="12 13">
    <name type="scientific">Virgibacillus siamensis</name>
    <dbReference type="NCBI Taxonomy" id="480071"/>
    <lineage>
        <taxon>Bacteria</taxon>
        <taxon>Bacillati</taxon>
        <taxon>Bacillota</taxon>
        <taxon>Bacilli</taxon>
        <taxon>Bacillales</taxon>
        <taxon>Bacillaceae</taxon>
        <taxon>Virgibacillus</taxon>
    </lineage>
</organism>
<dbReference type="Gene3D" id="3.50.50.60">
    <property type="entry name" value="FAD/NAD(P)-binding domain"/>
    <property type="match status" value="2"/>
</dbReference>
<keyword evidence="5 9" id="KW-0560">Oxidoreductase</keyword>
<keyword evidence="7" id="KW-1015">Disulfide bond</keyword>
<dbReference type="InterPro" id="IPR050151">
    <property type="entry name" value="Class-I_Pyr_Nuc-Dis_Oxidored"/>
</dbReference>
<dbReference type="RefSeq" id="WP_343809601.1">
    <property type="nucleotide sequence ID" value="NZ_BAAADS010000001.1"/>
</dbReference>
<evidence type="ECO:0000256" key="4">
    <source>
        <dbReference type="ARBA" id="ARBA00022827"/>
    </source>
</evidence>
<dbReference type="InterPro" id="IPR023753">
    <property type="entry name" value="FAD/NAD-binding_dom"/>
</dbReference>
<accession>A0ABP3QJ56</accession>
<evidence type="ECO:0000256" key="3">
    <source>
        <dbReference type="ARBA" id="ARBA00022630"/>
    </source>
</evidence>
<gene>
    <name evidence="12" type="primary">lpdA_1</name>
    <name evidence="12" type="ORF">GCM10009001_02760</name>
</gene>
<dbReference type="EMBL" id="BAAADS010000001">
    <property type="protein sequence ID" value="GAA0590247.1"/>
    <property type="molecule type" value="Genomic_DNA"/>
</dbReference>
<evidence type="ECO:0000259" key="11">
    <source>
        <dbReference type="Pfam" id="PF07992"/>
    </source>
</evidence>
<dbReference type="PANTHER" id="PTHR22912:SF151">
    <property type="entry name" value="DIHYDROLIPOYL DEHYDROGENASE, MITOCHONDRIAL"/>
    <property type="match status" value="1"/>
</dbReference>
<dbReference type="Pfam" id="PF02852">
    <property type="entry name" value="Pyr_redox_dim"/>
    <property type="match status" value="1"/>
</dbReference>
<dbReference type="InterPro" id="IPR036188">
    <property type="entry name" value="FAD/NAD-bd_sf"/>
</dbReference>
<keyword evidence="3 9" id="KW-0285">Flavoprotein</keyword>
<evidence type="ECO:0000256" key="6">
    <source>
        <dbReference type="ARBA" id="ARBA00023027"/>
    </source>
</evidence>
<dbReference type="Gene3D" id="3.30.390.30">
    <property type="match status" value="1"/>
</dbReference>
<sequence>MVVGEFAEQRDLVIIGSGPGGYQAAIRAAQLGKSVTLIEKNKLGGVCLNQGCIPSKVFTHAAAKLASVPVMDEMGIGAMETAVDFFTLQQYKAKIVDRLQSGVEALMKSNEIEVLTGKANFINDHKIGVENGHQFNLYEFSNAIIATGSHSNWAGPEHERVLLPESVYQLDEIPESLVIYGNDYRALEAAFSFKLLGSDVKLFYEHAFPFDDSINRELIRMLKKAKIKVKHGYKLQDVHSDKEKVSVHFSKEKETVDEKASYLLVCTEQKPNTEHLGIDRTGVDLTAAGFIRTDHQAQTTLSHVFAAGDVTGDGFTAVKAIKQGKVAAETIAGLKSEVDLTLIPSVVHTIPPIATVGLTEKGANAAGYQTETSSSSMNGNSYAAITNARGGLVTVVKEKETDILLGIHMIGSSAIELISTAVTVLEMAGREEDLVFPSYPHPSFNEGLLEAVEGLSGMAIHAPKKR</sequence>
<dbReference type="InterPro" id="IPR016156">
    <property type="entry name" value="FAD/NAD-linked_Rdtase_dimer_sf"/>
</dbReference>
<dbReference type="Pfam" id="PF07992">
    <property type="entry name" value="Pyr_redox_2"/>
    <property type="match status" value="1"/>
</dbReference>
<feature type="domain" description="FAD/NAD(P)-binding" evidence="11">
    <location>
        <begin position="11"/>
        <end position="324"/>
    </location>
</feature>
<dbReference type="PROSITE" id="PS00076">
    <property type="entry name" value="PYRIDINE_REDOX_1"/>
    <property type="match status" value="1"/>
</dbReference>